<feature type="region of interest" description="Disordered" evidence="6">
    <location>
        <begin position="1"/>
        <end position="44"/>
    </location>
</feature>
<sequence length="182" mass="20407">MEGSSAAPPRLIDFIPLHPGGPGSSSSSSSPIQECGLPEKGLKRKRSSGVSTDLVLCDPWKIKKKLTQSDIGHLSRLMLLLHLLETYVFPFMSEEMVTQVKSEDGMNVVVEDDDTREEHQLVFRRWESSGSYVLNNCWTKQFVKRRGLEVGDEIGMFWDKVNHKFHFKVLSKVSRGTGNAAA</sequence>
<evidence type="ECO:0000256" key="5">
    <source>
        <dbReference type="ARBA" id="ARBA00023242"/>
    </source>
</evidence>
<proteinExistence type="predicted"/>
<evidence type="ECO:0000256" key="1">
    <source>
        <dbReference type="ARBA" id="ARBA00004123"/>
    </source>
</evidence>
<evidence type="ECO:0000256" key="3">
    <source>
        <dbReference type="ARBA" id="ARBA00023125"/>
    </source>
</evidence>
<organism evidence="8 9">
    <name type="scientific">Corymbia citriodora subsp. variegata</name>
    <dbReference type="NCBI Taxonomy" id="360336"/>
    <lineage>
        <taxon>Eukaryota</taxon>
        <taxon>Viridiplantae</taxon>
        <taxon>Streptophyta</taxon>
        <taxon>Embryophyta</taxon>
        <taxon>Tracheophyta</taxon>
        <taxon>Spermatophyta</taxon>
        <taxon>Magnoliopsida</taxon>
        <taxon>eudicotyledons</taxon>
        <taxon>Gunneridae</taxon>
        <taxon>Pentapetalae</taxon>
        <taxon>rosids</taxon>
        <taxon>malvids</taxon>
        <taxon>Myrtales</taxon>
        <taxon>Myrtaceae</taxon>
        <taxon>Myrtoideae</taxon>
        <taxon>Eucalypteae</taxon>
        <taxon>Corymbia</taxon>
    </lineage>
</organism>
<reference evidence="8" key="1">
    <citation type="submission" date="2020-05" db="EMBL/GenBank/DDBJ databases">
        <title>WGS assembly of Corymbia citriodora subspecies variegata.</title>
        <authorList>
            <person name="Barry K."/>
            <person name="Hundley H."/>
            <person name="Shu S."/>
            <person name="Jenkins J."/>
            <person name="Grimwood J."/>
            <person name="Baten A."/>
        </authorList>
    </citation>
    <scope>NUCLEOTIDE SEQUENCE</scope>
    <source>
        <strain evidence="8">CV2-018</strain>
    </source>
</reference>
<dbReference type="Proteomes" id="UP000806378">
    <property type="component" value="Unassembled WGS sequence"/>
</dbReference>
<comment type="subcellular location">
    <subcellularLocation>
        <location evidence="1">Nucleus</location>
    </subcellularLocation>
</comment>
<dbReference type="SUPFAM" id="SSF101936">
    <property type="entry name" value="DNA-binding pseudobarrel domain"/>
    <property type="match status" value="1"/>
</dbReference>
<comment type="caution">
    <text evidence="8">The sequence shown here is derived from an EMBL/GenBank/DDBJ whole genome shotgun (WGS) entry which is preliminary data.</text>
</comment>
<evidence type="ECO:0000256" key="6">
    <source>
        <dbReference type="SAM" id="MobiDB-lite"/>
    </source>
</evidence>
<dbReference type="OrthoDB" id="1915967at2759"/>
<keyword evidence="3" id="KW-0238">DNA-binding</keyword>
<dbReference type="AlphaFoldDB" id="A0A8T0CLE2"/>
<evidence type="ECO:0000256" key="2">
    <source>
        <dbReference type="ARBA" id="ARBA00023015"/>
    </source>
</evidence>
<evidence type="ECO:0000256" key="4">
    <source>
        <dbReference type="ARBA" id="ARBA00023163"/>
    </source>
</evidence>
<keyword evidence="9" id="KW-1185">Reference proteome</keyword>
<evidence type="ECO:0000313" key="9">
    <source>
        <dbReference type="Proteomes" id="UP000806378"/>
    </source>
</evidence>
<dbReference type="InterPro" id="IPR051442">
    <property type="entry name" value="B3_domain"/>
</dbReference>
<dbReference type="PANTHER" id="PTHR34269:SF11">
    <property type="entry name" value="B3 DOMAIN PROTEIN"/>
    <property type="match status" value="1"/>
</dbReference>
<dbReference type="Gene3D" id="2.40.330.10">
    <property type="entry name" value="DNA-binding pseudobarrel domain"/>
    <property type="match status" value="1"/>
</dbReference>
<keyword evidence="4" id="KW-0804">Transcription</keyword>
<dbReference type="InterPro" id="IPR003340">
    <property type="entry name" value="B3_DNA-bd"/>
</dbReference>
<dbReference type="Gramene" id="rna-gnl|WGS:JABURB|Cocit.L2339.1">
    <property type="protein sequence ID" value="cds-KAF7848054.1"/>
    <property type="gene ID" value="gene-BT93_L2339"/>
</dbReference>
<accession>A0A8T0CLE2</accession>
<dbReference type="GO" id="GO:0005634">
    <property type="term" value="C:nucleus"/>
    <property type="evidence" value="ECO:0007669"/>
    <property type="project" value="UniProtKB-SubCell"/>
</dbReference>
<dbReference type="InterPro" id="IPR015300">
    <property type="entry name" value="DNA-bd_pseudobarrel_sf"/>
</dbReference>
<gene>
    <name evidence="8" type="ORF">BT93_L2339</name>
</gene>
<evidence type="ECO:0000313" key="8">
    <source>
        <dbReference type="EMBL" id="KAF7848054.1"/>
    </source>
</evidence>
<keyword evidence="5" id="KW-0539">Nucleus</keyword>
<feature type="domain" description="TF-B3" evidence="7">
    <location>
        <begin position="62"/>
        <end position="173"/>
    </location>
</feature>
<dbReference type="CDD" id="cd10017">
    <property type="entry name" value="B3_DNA"/>
    <property type="match status" value="1"/>
</dbReference>
<dbReference type="GO" id="GO:0003677">
    <property type="term" value="F:DNA binding"/>
    <property type="evidence" value="ECO:0007669"/>
    <property type="project" value="UniProtKB-KW"/>
</dbReference>
<dbReference type="PANTHER" id="PTHR34269">
    <property type="entry name" value="TRANSCRIPTION FACTOR B3-DOMAIN FAMILY-RELATED"/>
    <property type="match status" value="1"/>
</dbReference>
<dbReference type="SMART" id="SM01019">
    <property type="entry name" value="B3"/>
    <property type="match status" value="1"/>
</dbReference>
<name>A0A8T0CLE2_CORYI</name>
<evidence type="ECO:0000259" key="7">
    <source>
        <dbReference type="SMART" id="SM01019"/>
    </source>
</evidence>
<dbReference type="EMBL" id="MU090331">
    <property type="protein sequence ID" value="KAF7848054.1"/>
    <property type="molecule type" value="Genomic_DNA"/>
</dbReference>
<keyword evidence="2" id="KW-0805">Transcription regulation</keyword>
<protein>
    <recommendedName>
        <fullName evidence="7">TF-B3 domain-containing protein</fullName>
    </recommendedName>
</protein>